<accession>A0A6C6ZXS6</accession>
<sequence>MLTVYMCLLFRLKLSNTLMTEVQTQNSTARMLTSTCQRKQ</sequence>
<evidence type="ECO:0000313" key="2">
    <source>
        <dbReference type="Proteomes" id="UP000008322"/>
    </source>
</evidence>
<protein>
    <submittedName>
        <fullName evidence="1">Uncharacterized protein</fullName>
    </submittedName>
</protein>
<organism evidence="1 2">
    <name type="scientific">Salmonella dublin (strain CT_02021853)</name>
    <dbReference type="NCBI Taxonomy" id="439851"/>
    <lineage>
        <taxon>Bacteria</taxon>
        <taxon>Pseudomonadati</taxon>
        <taxon>Pseudomonadota</taxon>
        <taxon>Gammaproteobacteria</taxon>
        <taxon>Enterobacterales</taxon>
        <taxon>Enterobacteriaceae</taxon>
        <taxon>Salmonella</taxon>
    </lineage>
</organism>
<gene>
    <name evidence="1" type="ordered locus">SeD_A0636</name>
</gene>
<name>A0A6C6ZXS6_SALDC</name>
<evidence type="ECO:0000313" key="1">
    <source>
        <dbReference type="EMBL" id="ACH75337.1"/>
    </source>
</evidence>
<proteinExistence type="predicted"/>
<dbReference type="AlphaFoldDB" id="A0A6C6ZXS6"/>
<dbReference type="Proteomes" id="UP000008322">
    <property type="component" value="Chromosome"/>
</dbReference>
<dbReference type="EMBL" id="CP001144">
    <property type="protein sequence ID" value="ACH75337.1"/>
    <property type="molecule type" value="Genomic_DNA"/>
</dbReference>
<reference evidence="1 2" key="1">
    <citation type="journal article" date="2011" name="J. Bacteriol.">
        <title>Comparative genomics of 28 Salmonella enterica isolates: evidence for CRISPR-mediated adaptive sublineage evolution.</title>
        <authorList>
            <person name="Fricke W.F."/>
            <person name="Mammel M.K."/>
            <person name="McDermott P.F."/>
            <person name="Tartera C."/>
            <person name="White D.G."/>
            <person name="Leclerc J.E."/>
            <person name="Ravel J."/>
            <person name="Cebula T.A."/>
        </authorList>
    </citation>
    <scope>NUCLEOTIDE SEQUENCE [LARGE SCALE GENOMIC DNA]</scope>
    <source>
        <strain evidence="1 2">CT_02021853</strain>
    </source>
</reference>
<dbReference type="KEGG" id="sed:SeD_A0636"/>